<organism evidence="1 2">
    <name type="scientific">Pegethrix bostrychoides GSE-TBD4-15B</name>
    <dbReference type="NCBI Taxonomy" id="2839662"/>
    <lineage>
        <taxon>Bacteria</taxon>
        <taxon>Bacillati</taxon>
        <taxon>Cyanobacteriota</taxon>
        <taxon>Cyanophyceae</taxon>
        <taxon>Oculatellales</taxon>
        <taxon>Oculatellaceae</taxon>
        <taxon>Pegethrix</taxon>
    </lineage>
</organism>
<comment type="caution">
    <text evidence="1">The sequence shown here is derived from an EMBL/GenBank/DDBJ whole genome shotgun (WGS) entry which is preliminary data.</text>
</comment>
<dbReference type="EMBL" id="JAHHHV010000078">
    <property type="protein sequence ID" value="MBW4467558.1"/>
    <property type="molecule type" value="Genomic_DNA"/>
</dbReference>
<evidence type="ECO:0008006" key="3">
    <source>
        <dbReference type="Google" id="ProtNLM"/>
    </source>
</evidence>
<dbReference type="Proteomes" id="UP000707356">
    <property type="component" value="Unassembled WGS sequence"/>
</dbReference>
<reference evidence="1" key="1">
    <citation type="submission" date="2021-05" db="EMBL/GenBank/DDBJ databases">
        <authorList>
            <person name="Pietrasiak N."/>
            <person name="Ward R."/>
            <person name="Stajich J.E."/>
            <person name="Kurbessoian T."/>
        </authorList>
    </citation>
    <scope>NUCLEOTIDE SEQUENCE</scope>
    <source>
        <strain evidence="1">GSE-TBD4-15B</strain>
    </source>
</reference>
<accession>A0A951PDU4</accession>
<evidence type="ECO:0000313" key="2">
    <source>
        <dbReference type="Proteomes" id="UP000707356"/>
    </source>
</evidence>
<protein>
    <recommendedName>
        <fullName evidence="3">DUF4399 domain-containing protein</fullName>
    </recommendedName>
</protein>
<gene>
    <name evidence="1" type="ORF">KME07_19195</name>
</gene>
<evidence type="ECO:0000313" key="1">
    <source>
        <dbReference type="EMBL" id="MBW4467558.1"/>
    </source>
</evidence>
<dbReference type="AlphaFoldDB" id="A0A951PDU4"/>
<name>A0A951PDU4_9CYAN</name>
<reference evidence="1" key="2">
    <citation type="journal article" date="2022" name="Microbiol. Resour. Announc.">
        <title>Metagenome Sequencing to Explore Phylogenomics of Terrestrial Cyanobacteria.</title>
        <authorList>
            <person name="Ward R.D."/>
            <person name="Stajich J.E."/>
            <person name="Johansen J.R."/>
            <person name="Huntemann M."/>
            <person name="Clum A."/>
            <person name="Foster B."/>
            <person name="Foster B."/>
            <person name="Roux S."/>
            <person name="Palaniappan K."/>
            <person name="Varghese N."/>
            <person name="Mukherjee S."/>
            <person name="Reddy T.B.K."/>
            <person name="Daum C."/>
            <person name="Copeland A."/>
            <person name="Chen I.A."/>
            <person name="Ivanova N.N."/>
            <person name="Kyrpides N.C."/>
            <person name="Shapiro N."/>
            <person name="Eloe-Fadrosh E.A."/>
            <person name="Pietrasiak N."/>
        </authorList>
    </citation>
    <scope>NUCLEOTIDE SEQUENCE</scope>
    <source>
        <strain evidence="1">GSE-TBD4-15B</strain>
    </source>
</reference>
<sequence>MVGLTGLAVAAPLHVRLQAHEAGHGADNPAPDGHGIAGEMHQHGSMEVPAGYPLPKVSLVIHPDARKGWNLEMQLTNFNLAPEQVNQPDAHSGDVLEGHAHLYIDDVKVTRLYGNWYYLESLPPGQHQISVSLNSNSHATLMHDGQPIQAIATLDVPAQ</sequence>
<proteinExistence type="predicted"/>